<dbReference type="GO" id="GO:0005666">
    <property type="term" value="C:RNA polymerase III complex"/>
    <property type="evidence" value="ECO:0007669"/>
    <property type="project" value="TreeGrafter"/>
</dbReference>
<dbReference type="GO" id="GO:0042797">
    <property type="term" value="P:tRNA transcription by RNA polymerase III"/>
    <property type="evidence" value="ECO:0007669"/>
    <property type="project" value="TreeGrafter"/>
</dbReference>
<name>C1BMW0_CALRO</name>
<reference evidence="1" key="1">
    <citation type="submission" date="2009-03" db="EMBL/GenBank/DDBJ databases">
        <title>Caligus rogercresseyi ESTs and full-length cDNAs.</title>
        <authorList>
            <person name="Yasuike M."/>
            <person name="von Schalburg K."/>
            <person name="Cooper G."/>
            <person name="Leong J."/>
            <person name="Jones S.R.M."/>
            <person name="Koop B.F."/>
        </authorList>
    </citation>
    <scope>NUCLEOTIDE SEQUENCE</scope>
    <source>
        <tissue evidence="1">Whole body</tissue>
    </source>
</reference>
<accession>C1BMW0</accession>
<gene>
    <name evidence="1" type="primary">RPC5</name>
</gene>
<dbReference type="PANTHER" id="PTHR12069">
    <property type="entry name" value="DNA-DIRECTED RNA POLYMERASES III 80 KDA POLYPEPTIDE RNA POLYMERASE III SUBUNIT 5"/>
    <property type="match status" value="1"/>
</dbReference>
<keyword evidence="1" id="KW-0804">Transcription</keyword>
<evidence type="ECO:0000313" key="1">
    <source>
        <dbReference type="EMBL" id="ACO10363.1"/>
    </source>
</evidence>
<protein>
    <submittedName>
        <fullName evidence="1">DNA-directed RNA polymerase III subunit RPC5</fullName>
    </submittedName>
</protein>
<keyword evidence="1" id="KW-0240">DNA-directed RNA polymerase</keyword>
<organism evidence="1">
    <name type="scientific">Caligus rogercresseyi</name>
    <name type="common">Sea louse</name>
    <dbReference type="NCBI Taxonomy" id="217165"/>
    <lineage>
        <taxon>Eukaryota</taxon>
        <taxon>Metazoa</taxon>
        <taxon>Ecdysozoa</taxon>
        <taxon>Arthropoda</taxon>
        <taxon>Crustacea</taxon>
        <taxon>Multicrustacea</taxon>
        <taxon>Hexanauplia</taxon>
        <taxon>Copepoda</taxon>
        <taxon>Siphonostomatoida</taxon>
        <taxon>Caligidae</taxon>
        <taxon>Caligus</taxon>
    </lineage>
</organism>
<dbReference type="Pfam" id="PF04801">
    <property type="entry name" value="RPC5"/>
    <property type="match status" value="1"/>
</dbReference>
<proteinExistence type="evidence at transcript level"/>
<dbReference type="PANTHER" id="PTHR12069:SF0">
    <property type="entry name" value="DNA-DIRECTED RNA POLYMERASE III SUBUNIT RPC5"/>
    <property type="match status" value="1"/>
</dbReference>
<sequence>MTTEESDPVVKEIPVLVSTKLKDRLYLFQYPIRPSSFPYAPNSIYTSRVKPKQGRVELSVALDTLSEDYDRSKGEQIALNVDGVNATLSEKDFPNGLMDKQILLSSRAIKDPSRYAIGLISQGKLHLTPLKDILVIRPDLSYLDKSDKTAKSEGRILINPEEQDFEEAMEGEEEPKQVTVKFAKTDSETLKKNREKTYDYQKKKEFMEKWIPMTYNSGDSEEAKTEFSKLICDNEEGKVNQDVEGGKYLDNFKEQT</sequence>
<dbReference type="InterPro" id="IPR006886">
    <property type="entry name" value="RNA_pol_III_Rpc5"/>
</dbReference>
<dbReference type="AlphaFoldDB" id="C1BMW0"/>
<dbReference type="EMBL" id="BT075939">
    <property type="protein sequence ID" value="ACO10363.1"/>
    <property type="molecule type" value="mRNA"/>
</dbReference>